<keyword evidence="1" id="KW-0732">Signal</keyword>
<dbReference type="Pfam" id="PF04366">
    <property type="entry name" value="Ysc84"/>
    <property type="match status" value="1"/>
</dbReference>
<reference evidence="3 4" key="1">
    <citation type="submission" date="2018-04" db="EMBL/GenBank/DDBJ databases">
        <title>Marixanthomonas spongiae HN-E44 sp. nov., isolated from a marine sponge.</title>
        <authorList>
            <person name="Luo L."/>
            <person name="Zhuang L."/>
        </authorList>
    </citation>
    <scope>NUCLEOTIDE SEQUENCE [LARGE SCALE GENOMIC DNA]</scope>
    <source>
        <strain evidence="3 4">HN-E44</strain>
    </source>
</reference>
<feature type="signal peptide" evidence="1">
    <location>
        <begin position="1"/>
        <end position="20"/>
    </location>
</feature>
<dbReference type="EMBL" id="QEHR01000001">
    <property type="protein sequence ID" value="PVW17132.1"/>
    <property type="molecule type" value="Genomic_DNA"/>
</dbReference>
<dbReference type="CDD" id="cd11524">
    <property type="entry name" value="SYLF"/>
    <property type="match status" value="1"/>
</dbReference>
<gene>
    <name evidence="3" type="ORF">DDV96_01025</name>
</gene>
<feature type="chain" id="PRO_5015606182" description="Ysc84 actin-binding domain-containing protein" evidence="1">
    <location>
        <begin position="21"/>
        <end position="177"/>
    </location>
</feature>
<dbReference type="OrthoDB" id="5405772at2"/>
<accession>A0A2U0I7Q5</accession>
<evidence type="ECO:0000313" key="4">
    <source>
        <dbReference type="Proteomes" id="UP000245962"/>
    </source>
</evidence>
<dbReference type="InterPro" id="IPR007461">
    <property type="entry name" value="Ysc84_actin-binding"/>
</dbReference>
<proteinExistence type="predicted"/>
<evidence type="ECO:0000259" key="2">
    <source>
        <dbReference type="Pfam" id="PF04366"/>
    </source>
</evidence>
<evidence type="ECO:0000256" key="1">
    <source>
        <dbReference type="SAM" id="SignalP"/>
    </source>
</evidence>
<protein>
    <recommendedName>
        <fullName evidence="2">Ysc84 actin-binding domain-containing protein</fullName>
    </recommendedName>
</protein>
<feature type="domain" description="Ysc84 actin-binding" evidence="2">
    <location>
        <begin position="93"/>
        <end position="167"/>
    </location>
</feature>
<dbReference type="RefSeq" id="WP_116692876.1">
    <property type="nucleotide sequence ID" value="NZ_QEHR01000001.1"/>
</dbReference>
<organism evidence="3 4">
    <name type="scientific">Marixanthomonas spongiae</name>
    <dbReference type="NCBI Taxonomy" id="2174845"/>
    <lineage>
        <taxon>Bacteria</taxon>
        <taxon>Pseudomonadati</taxon>
        <taxon>Bacteroidota</taxon>
        <taxon>Flavobacteriia</taxon>
        <taxon>Flavobacteriales</taxon>
        <taxon>Flavobacteriaceae</taxon>
        <taxon>Marixanthomonas</taxon>
    </lineage>
</organism>
<evidence type="ECO:0000313" key="3">
    <source>
        <dbReference type="EMBL" id="PVW17132.1"/>
    </source>
</evidence>
<keyword evidence="4" id="KW-1185">Reference proteome</keyword>
<sequence>MKKNNLILVLLMCFSLTLFAQNDKDREVINDAEKAKEAFIAKNKTMAKHFADADAYVIFPNVGEGAFIVGGASGNGAVYENGQLIGMAKMKKIDVGAQIGGEAYREAILFNSDEALKRFKDDDFELSAKVSAVLVKDGASLNADYRDGVAVFTMPKAGLSLEASVGGQNFEFIPFEE</sequence>
<dbReference type="AlphaFoldDB" id="A0A2U0I7Q5"/>
<dbReference type="Proteomes" id="UP000245962">
    <property type="component" value="Unassembled WGS sequence"/>
</dbReference>
<comment type="caution">
    <text evidence="3">The sequence shown here is derived from an EMBL/GenBank/DDBJ whole genome shotgun (WGS) entry which is preliminary data.</text>
</comment>
<name>A0A2U0I7Q5_9FLAO</name>